<feature type="transmembrane region" description="Helical" evidence="5">
    <location>
        <begin position="12"/>
        <end position="34"/>
    </location>
</feature>
<dbReference type="GO" id="GO:0005886">
    <property type="term" value="C:plasma membrane"/>
    <property type="evidence" value="ECO:0007669"/>
    <property type="project" value="UniProtKB-SubCell"/>
</dbReference>
<keyword evidence="2 5" id="KW-0812">Transmembrane</keyword>
<comment type="catalytic activity">
    <reaction evidence="5">
        <text>a quinone + NADH + 5 H(+)(in) = a quinol + NAD(+) + 4 H(+)(out)</text>
        <dbReference type="Rhea" id="RHEA:57888"/>
        <dbReference type="ChEBI" id="CHEBI:15378"/>
        <dbReference type="ChEBI" id="CHEBI:24646"/>
        <dbReference type="ChEBI" id="CHEBI:57540"/>
        <dbReference type="ChEBI" id="CHEBI:57945"/>
        <dbReference type="ChEBI" id="CHEBI:132124"/>
    </reaction>
</comment>
<evidence type="ECO:0000256" key="2">
    <source>
        <dbReference type="ARBA" id="ARBA00022692"/>
    </source>
</evidence>
<sequence length="524" mass="55909">MELNLANQGHYFWALLPEIVLSLCAMAVLLVDVFQKGNRSTASSPAIPWLSIASLVLTAVANVALYRMSHQAGSEPGMVALDTFRVIVNFICLLAAGMALLLSMGYLDRRGINRGEFHALILFATLGMMLMAGATDLLMVFIGLEVMSVAIYVLVGFDRLDPRSSEGSLKYFLLGAFTSAFFLYGIALTFGATGTTNIARLNQLLISGNRDEPMLMAGMALLLVGFGFKVAAMPFHMWTPDAYDGAPTPVTALMATGVKAAAFAAFIRVFLVGFAGGYEHWANPIFFIAMLTMIGGNLIAATQGSVKRMLAYSSIAHAGYLLAALLAINSGGPGAFLFYLLVYTLMTAGAFGVVIANARGADERVTLEDYSGLAHQKPLLAAVFSIFLLSLAGFPLTAGFLGKLYILRALVSAPQNLTPMAVILVLASLVSYFYYLRVIVVMYMRPARGADEHAHARLPRPAMAGVVAAAALIVLLFFTAGVRVFPGGMTAAGVRERWGILDLADRGWQSLNEPREAVASAAAP</sequence>
<feature type="transmembrane region" description="Helical" evidence="5">
    <location>
        <begin position="336"/>
        <end position="358"/>
    </location>
</feature>
<keyword evidence="5" id="KW-1278">Translocase</keyword>
<feature type="transmembrane region" description="Helical" evidence="5">
    <location>
        <begin position="46"/>
        <end position="66"/>
    </location>
</feature>
<feature type="transmembrane region" description="Helical" evidence="5">
    <location>
        <begin position="464"/>
        <end position="485"/>
    </location>
</feature>
<keyword evidence="4 5" id="KW-0472">Membrane</keyword>
<evidence type="ECO:0000256" key="3">
    <source>
        <dbReference type="ARBA" id="ARBA00022989"/>
    </source>
</evidence>
<dbReference type="HAMAP" id="MF_00445">
    <property type="entry name" value="NDH1_NuoN_1"/>
    <property type="match status" value="1"/>
</dbReference>
<dbReference type="GO" id="GO:0050136">
    <property type="term" value="F:NADH dehydrogenase (quinone) (non-electrogenic) activity"/>
    <property type="evidence" value="ECO:0007669"/>
    <property type="project" value="UniProtKB-UniRule"/>
</dbReference>
<accession>A0A6J4LGV2</accession>
<keyword evidence="8" id="KW-0560">Oxidoreductase</keyword>
<proteinExistence type="inferred from homology"/>
<feature type="transmembrane region" description="Helical" evidence="5">
    <location>
        <begin position="117"/>
        <end position="134"/>
    </location>
</feature>
<keyword evidence="3 5" id="KW-1133">Transmembrane helix</keyword>
<keyword evidence="5 8" id="KW-0830">Ubiquinone</keyword>
<comment type="function">
    <text evidence="5">NDH-1 shuttles electrons from NADH, via FMN and iron-sulfur (Fe-S) centers, to quinones in the respiratory chain. The immediate electron acceptor for the enzyme in this species is believed to be ubiquinone. Couples the redox reaction to proton translocation (for every two electrons transferred, four hydrogen ions are translocated across the cytoplasmic membrane), and thus conserves the redox energy in a proton gradient.</text>
</comment>
<organism evidence="8">
    <name type="scientific">uncultured Gemmatimonadota bacterium</name>
    <dbReference type="NCBI Taxonomy" id="203437"/>
    <lineage>
        <taxon>Bacteria</taxon>
        <taxon>Pseudomonadati</taxon>
        <taxon>Gemmatimonadota</taxon>
        <taxon>environmental samples</taxon>
    </lineage>
</organism>
<keyword evidence="5" id="KW-0813">Transport</keyword>
<dbReference type="InterPro" id="IPR010096">
    <property type="entry name" value="NADH-Q_OxRdtase_suN/2"/>
</dbReference>
<feature type="transmembrane region" description="Helical" evidence="5">
    <location>
        <begin position="281"/>
        <end position="302"/>
    </location>
</feature>
<feature type="transmembrane region" description="Helical" evidence="5">
    <location>
        <begin position="214"/>
        <end position="238"/>
    </location>
</feature>
<feature type="domain" description="NADH:quinone oxidoreductase/Mrp antiporter transmembrane" evidence="7">
    <location>
        <begin position="134"/>
        <end position="423"/>
    </location>
</feature>
<dbReference type="NCBIfam" id="TIGR01770">
    <property type="entry name" value="NDH_I_N"/>
    <property type="match status" value="1"/>
</dbReference>
<dbReference type="EC" id="7.1.1.-" evidence="5"/>
<keyword evidence="5" id="KW-1003">Cell membrane</keyword>
<reference evidence="8" key="1">
    <citation type="submission" date="2020-02" db="EMBL/GenBank/DDBJ databases">
        <authorList>
            <person name="Meier V. D."/>
        </authorList>
    </citation>
    <scope>NUCLEOTIDE SEQUENCE</scope>
    <source>
        <strain evidence="8">AVDCRST_MAG89</strain>
    </source>
</reference>
<feature type="transmembrane region" description="Helical" evidence="5">
    <location>
        <begin position="140"/>
        <end position="157"/>
    </location>
</feature>
<dbReference type="Pfam" id="PF00361">
    <property type="entry name" value="Proton_antipo_M"/>
    <property type="match status" value="1"/>
</dbReference>
<evidence type="ECO:0000259" key="7">
    <source>
        <dbReference type="Pfam" id="PF00361"/>
    </source>
</evidence>
<feature type="transmembrane region" description="Helical" evidence="5">
    <location>
        <begin position="86"/>
        <end position="105"/>
    </location>
</feature>
<evidence type="ECO:0000313" key="8">
    <source>
        <dbReference type="EMBL" id="CAA9332498.1"/>
    </source>
</evidence>
<dbReference type="GO" id="GO:0048038">
    <property type="term" value="F:quinone binding"/>
    <property type="evidence" value="ECO:0007669"/>
    <property type="project" value="UniProtKB-KW"/>
</dbReference>
<comment type="similarity">
    <text evidence="5">Belongs to the complex I subunit 2 family.</text>
</comment>
<keyword evidence="5" id="KW-0874">Quinone</keyword>
<feature type="transmembrane region" description="Helical" evidence="5">
    <location>
        <begin position="379"/>
        <end position="401"/>
    </location>
</feature>
<feature type="transmembrane region" description="Helical" evidence="5">
    <location>
        <begin position="250"/>
        <end position="275"/>
    </location>
</feature>
<dbReference type="InterPro" id="IPR001750">
    <property type="entry name" value="ND/Mrp_TM"/>
</dbReference>
<dbReference type="PANTHER" id="PTHR22773">
    <property type="entry name" value="NADH DEHYDROGENASE"/>
    <property type="match status" value="1"/>
</dbReference>
<evidence type="ECO:0000256" key="4">
    <source>
        <dbReference type="ARBA" id="ARBA00023136"/>
    </source>
</evidence>
<evidence type="ECO:0000256" key="1">
    <source>
        <dbReference type="ARBA" id="ARBA00004127"/>
    </source>
</evidence>
<dbReference type="EMBL" id="CADCTV010000466">
    <property type="protein sequence ID" value="CAA9332498.1"/>
    <property type="molecule type" value="Genomic_DNA"/>
</dbReference>
<dbReference type="AlphaFoldDB" id="A0A6J4LGV2"/>
<dbReference type="GO" id="GO:0012505">
    <property type="term" value="C:endomembrane system"/>
    <property type="evidence" value="ECO:0007669"/>
    <property type="project" value="UniProtKB-SubCell"/>
</dbReference>
<keyword evidence="5" id="KW-0520">NAD</keyword>
<comment type="subunit">
    <text evidence="5">NDH-1 is composed of 14 different subunits. Subunits NuoA, H, J, K, L, M, N constitute the membrane sector of the complex.</text>
</comment>
<protein>
    <recommendedName>
        <fullName evidence="5">NADH-quinone oxidoreductase subunit N</fullName>
        <ecNumber evidence="5">7.1.1.-</ecNumber>
    </recommendedName>
    <alternativeName>
        <fullName evidence="5">NADH dehydrogenase I subunit N</fullName>
    </alternativeName>
    <alternativeName>
        <fullName evidence="5">NDH-1 subunit N</fullName>
    </alternativeName>
</protein>
<feature type="transmembrane region" description="Helical" evidence="5">
    <location>
        <begin position="169"/>
        <end position="194"/>
    </location>
</feature>
<feature type="transmembrane region" description="Helical" evidence="5">
    <location>
        <begin position="309"/>
        <end position="330"/>
    </location>
</feature>
<gene>
    <name evidence="5" type="primary">nuoN</name>
    <name evidence="8" type="ORF">AVDCRST_MAG89-2201</name>
</gene>
<feature type="transmembrane region" description="Helical" evidence="5">
    <location>
        <begin position="421"/>
        <end position="443"/>
    </location>
</feature>
<dbReference type="GO" id="GO:0008137">
    <property type="term" value="F:NADH dehydrogenase (ubiquinone) activity"/>
    <property type="evidence" value="ECO:0007669"/>
    <property type="project" value="InterPro"/>
</dbReference>
<evidence type="ECO:0000256" key="5">
    <source>
        <dbReference type="HAMAP-Rule" id="MF_00445"/>
    </source>
</evidence>
<name>A0A6J4LGV2_9BACT</name>
<evidence type="ECO:0000256" key="6">
    <source>
        <dbReference type="RuleBase" id="RU000320"/>
    </source>
</evidence>
<comment type="subcellular location">
    <subcellularLocation>
        <location evidence="5">Cell membrane</location>
        <topology evidence="5">Multi-pass membrane protein</topology>
    </subcellularLocation>
    <subcellularLocation>
        <location evidence="1">Endomembrane system</location>
        <topology evidence="1">Multi-pass membrane protein</topology>
    </subcellularLocation>
    <subcellularLocation>
        <location evidence="6">Membrane</location>
        <topology evidence="6">Multi-pass membrane protein</topology>
    </subcellularLocation>
</comment>
<dbReference type="GO" id="GO:0042773">
    <property type="term" value="P:ATP synthesis coupled electron transport"/>
    <property type="evidence" value="ECO:0007669"/>
    <property type="project" value="InterPro"/>
</dbReference>